<evidence type="ECO:0000313" key="8">
    <source>
        <dbReference type="Proteomes" id="UP000255233"/>
    </source>
</evidence>
<dbReference type="Proteomes" id="UP000255233">
    <property type="component" value="Unassembled WGS sequence"/>
</dbReference>
<proteinExistence type="predicted"/>
<keyword evidence="2 5" id="KW-0812">Transmembrane</keyword>
<protein>
    <submittedName>
        <fullName evidence="7">NfeD-like C-terminal, partner-binding</fullName>
    </submittedName>
</protein>
<gene>
    <name evidence="7" type="ORF">NCTC11190_01515</name>
</gene>
<dbReference type="InterPro" id="IPR052165">
    <property type="entry name" value="Membrane_assoc_protease"/>
</dbReference>
<evidence type="ECO:0000256" key="5">
    <source>
        <dbReference type="SAM" id="Phobius"/>
    </source>
</evidence>
<dbReference type="Pfam" id="PF01957">
    <property type="entry name" value="NfeD"/>
    <property type="match status" value="1"/>
</dbReference>
<dbReference type="EMBL" id="UGVL01000001">
    <property type="protein sequence ID" value="SUE34292.1"/>
    <property type="molecule type" value="Genomic_DNA"/>
</dbReference>
<dbReference type="STRING" id="880526.GCA_000427365_00046"/>
<evidence type="ECO:0000256" key="2">
    <source>
        <dbReference type="ARBA" id="ARBA00022692"/>
    </source>
</evidence>
<dbReference type="PANTHER" id="PTHR33507">
    <property type="entry name" value="INNER MEMBRANE PROTEIN YBBJ"/>
    <property type="match status" value="1"/>
</dbReference>
<dbReference type="Gene3D" id="2.40.50.140">
    <property type="entry name" value="Nucleic acid-binding proteins"/>
    <property type="match status" value="1"/>
</dbReference>
<dbReference type="GO" id="GO:0005886">
    <property type="term" value="C:plasma membrane"/>
    <property type="evidence" value="ECO:0007669"/>
    <property type="project" value="TreeGrafter"/>
</dbReference>
<dbReference type="RefSeq" id="WP_037291181.1">
    <property type="nucleotide sequence ID" value="NZ_UGVL01000001.1"/>
</dbReference>
<feature type="domain" description="NfeD-like C-terminal" evidence="6">
    <location>
        <begin position="101"/>
        <end position="153"/>
    </location>
</feature>
<accession>A0A379MUI3</accession>
<feature type="transmembrane region" description="Helical" evidence="5">
    <location>
        <begin position="6"/>
        <end position="23"/>
    </location>
</feature>
<evidence type="ECO:0000313" key="7">
    <source>
        <dbReference type="EMBL" id="SUE34292.1"/>
    </source>
</evidence>
<dbReference type="AlphaFoldDB" id="A0A379MUI3"/>
<evidence type="ECO:0000259" key="6">
    <source>
        <dbReference type="Pfam" id="PF01957"/>
    </source>
</evidence>
<keyword evidence="3 5" id="KW-1133">Transmembrane helix</keyword>
<evidence type="ECO:0000256" key="1">
    <source>
        <dbReference type="ARBA" id="ARBA00004141"/>
    </source>
</evidence>
<feature type="transmembrane region" description="Helical" evidence="5">
    <location>
        <begin position="52"/>
        <end position="72"/>
    </location>
</feature>
<dbReference type="InterPro" id="IPR012340">
    <property type="entry name" value="NA-bd_OB-fold"/>
</dbReference>
<reference evidence="7 8" key="1">
    <citation type="submission" date="2018-06" db="EMBL/GenBank/DDBJ databases">
        <authorList>
            <consortium name="Pathogen Informatics"/>
            <person name="Doyle S."/>
        </authorList>
    </citation>
    <scope>NUCLEOTIDE SEQUENCE [LARGE SCALE GENOMIC DNA]</scope>
    <source>
        <strain evidence="7 8">NCTC11190</strain>
    </source>
</reference>
<keyword evidence="4 5" id="KW-0472">Membrane</keyword>
<evidence type="ECO:0000256" key="4">
    <source>
        <dbReference type="ARBA" id="ARBA00023136"/>
    </source>
</evidence>
<evidence type="ECO:0000256" key="3">
    <source>
        <dbReference type="ARBA" id="ARBA00022989"/>
    </source>
</evidence>
<keyword evidence="8" id="KW-1185">Reference proteome</keyword>
<name>A0A379MUI3_9BACT</name>
<dbReference type="PANTHER" id="PTHR33507:SF3">
    <property type="entry name" value="INNER MEMBRANE PROTEIN YBBJ"/>
    <property type="match status" value="1"/>
</dbReference>
<comment type="subcellular location">
    <subcellularLocation>
        <location evidence="1">Membrane</location>
        <topology evidence="1">Multi-pass membrane protein</topology>
    </subcellularLocation>
</comment>
<dbReference type="InterPro" id="IPR002810">
    <property type="entry name" value="NfeD-like_C"/>
</dbReference>
<sequence>MTLWITLLILLGVLLFIAELVLLPGLTLAALGSFCCLVGAVTWAFVEGGTAAGFITLGIVVVLLLILTALFLRPRTWNRFTLKTNIESRVQPLEIETQVEVGVQGTTLTRLAPMGKVQIGGRTFEAKSLDSYIDPRRQVTVIGYDNASIVVRPVTEA</sequence>
<organism evidence="7 8">
    <name type="scientific">Rikenella microfusus</name>
    <dbReference type="NCBI Taxonomy" id="28139"/>
    <lineage>
        <taxon>Bacteria</taxon>
        <taxon>Pseudomonadati</taxon>
        <taxon>Bacteroidota</taxon>
        <taxon>Bacteroidia</taxon>
        <taxon>Bacteroidales</taxon>
        <taxon>Rikenellaceae</taxon>
        <taxon>Rikenella</taxon>
    </lineage>
</organism>